<dbReference type="InterPro" id="IPR036282">
    <property type="entry name" value="Glutathione-S-Trfase_C_sf"/>
</dbReference>
<accession>A0A7W9D4E5</accession>
<dbReference type="PANTHER" id="PTHR44051:SF22">
    <property type="entry name" value="DISULFIDE-BOND OXIDOREDUCTASE YGHU"/>
    <property type="match status" value="1"/>
</dbReference>
<evidence type="ECO:0000313" key="2">
    <source>
        <dbReference type="EMBL" id="MBB5577367.1"/>
    </source>
</evidence>
<feature type="domain" description="GST C-terminal" evidence="1">
    <location>
        <begin position="1"/>
        <end position="132"/>
    </location>
</feature>
<gene>
    <name evidence="2" type="ORF">GGD50_006019</name>
</gene>
<keyword evidence="2" id="KW-0808">Transferase</keyword>
<evidence type="ECO:0000313" key="3">
    <source>
        <dbReference type="Proteomes" id="UP000549882"/>
    </source>
</evidence>
<dbReference type="InterPro" id="IPR004046">
    <property type="entry name" value="GST_C"/>
</dbReference>
<proteinExistence type="predicted"/>
<dbReference type="RefSeq" id="WP_246451605.1">
    <property type="nucleotide sequence ID" value="NZ_JACHBI010000019.1"/>
</dbReference>
<comment type="caution">
    <text evidence="2">The sequence shown here is derived from an EMBL/GenBank/DDBJ whole genome shotgun (WGS) entry which is preliminary data.</text>
</comment>
<dbReference type="SUPFAM" id="SSF47616">
    <property type="entry name" value="GST C-terminal domain-like"/>
    <property type="match status" value="1"/>
</dbReference>
<name>A0A7W9D4E5_9HYPH</name>
<sequence length="153" mass="17507">MTRARSVALQWLTWQVAGLGPMSGQVGHFVRYAPERIPYAIERYTKELNRLMHVLENRLGEVEYLAGNEFSIADIAVWPLRWAQSTLGYELQEAFLNTSRLLNTIAARPAVQRGHTAEKAIPDEYMQRRAQLSPAEWSNMFGEKLHRAVPGNR</sequence>
<organism evidence="2 3">
    <name type="scientific">Rhizobium paranaense</name>
    <dbReference type="NCBI Taxonomy" id="1650438"/>
    <lineage>
        <taxon>Bacteria</taxon>
        <taxon>Pseudomonadati</taxon>
        <taxon>Pseudomonadota</taxon>
        <taxon>Alphaproteobacteria</taxon>
        <taxon>Hyphomicrobiales</taxon>
        <taxon>Rhizobiaceae</taxon>
        <taxon>Rhizobium/Agrobacterium group</taxon>
        <taxon>Rhizobium</taxon>
    </lineage>
</organism>
<dbReference type="AlphaFoldDB" id="A0A7W9D4E5"/>
<reference evidence="2 3" key="1">
    <citation type="submission" date="2020-08" db="EMBL/GenBank/DDBJ databases">
        <title>Genomic Encyclopedia of Type Strains, Phase IV (KMG-V): Genome sequencing to study the core and pangenomes of soil and plant-associated prokaryotes.</title>
        <authorList>
            <person name="Whitman W."/>
        </authorList>
    </citation>
    <scope>NUCLEOTIDE SEQUENCE [LARGE SCALE GENOMIC DNA]</scope>
    <source>
        <strain evidence="2 3">SEMIA 4064</strain>
    </source>
</reference>
<dbReference type="Proteomes" id="UP000549882">
    <property type="component" value="Unassembled WGS sequence"/>
</dbReference>
<dbReference type="EMBL" id="JACHBI010000019">
    <property type="protein sequence ID" value="MBB5577367.1"/>
    <property type="molecule type" value="Genomic_DNA"/>
</dbReference>
<dbReference type="Pfam" id="PF00043">
    <property type="entry name" value="GST_C"/>
    <property type="match status" value="1"/>
</dbReference>
<dbReference type="PROSITE" id="PS50405">
    <property type="entry name" value="GST_CTER"/>
    <property type="match status" value="1"/>
</dbReference>
<dbReference type="Gene3D" id="1.20.1050.10">
    <property type="match status" value="1"/>
</dbReference>
<evidence type="ECO:0000259" key="1">
    <source>
        <dbReference type="PROSITE" id="PS50405"/>
    </source>
</evidence>
<dbReference type="PANTHER" id="PTHR44051">
    <property type="entry name" value="GLUTATHIONE S-TRANSFERASE-RELATED"/>
    <property type="match status" value="1"/>
</dbReference>
<dbReference type="GO" id="GO:0016740">
    <property type="term" value="F:transferase activity"/>
    <property type="evidence" value="ECO:0007669"/>
    <property type="project" value="UniProtKB-KW"/>
</dbReference>
<dbReference type="InterPro" id="IPR010987">
    <property type="entry name" value="Glutathione-S-Trfase_C-like"/>
</dbReference>
<protein>
    <submittedName>
        <fullName evidence="2">Glutathione S-transferase</fullName>
    </submittedName>
</protein>
<keyword evidence="3" id="KW-1185">Reference proteome</keyword>